<dbReference type="STRING" id="411684.HPDFL43_16426"/>
<gene>
    <name evidence="2" type="ORF">HPDFL43_16426</name>
</gene>
<organism evidence="2 3">
    <name type="scientific">Hoeflea phototrophica (strain DSM 17068 / NCIMB 14078 / DFL-43)</name>
    <dbReference type="NCBI Taxonomy" id="411684"/>
    <lineage>
        <taxon>Bacteria</taxon>
        <taxon>Pseudomonadati</taxon>
        <taxon>Pseudomonadota</taxon>
        <taxon>Alphaproteobacteria</taxon>
        <taxon>Hyphomicrobiales</taxon>
        <taxon>Rhizobiaceae</taxon>
        <taxon>Hoeflea</taxon>
    </lineage>
</organism>
<feature type="compositionally biased region" description="Pro residues" evidence="1">
    <location>
        <begin position="427"/>
        <end position="436"/>
    </location>
</feature>
<dbReference type="EMBL" id="ABIA03000004">
    <property type="protein sequence ID" value="EDQ33079.1"/>
    <property type="molecule type" value="Genomic_DNA"/>
</dbReference>
<feature type="compositionally biased region" description="Gly residues" evidence="1">
    <location>
        <begin position="133"/>
        <end position="147"/>
    </location>
</feature>
<reference evidence="2 3" key="1">
    <citation type="submission" date="2007-10" db="EMBL/GenBank/DDBJ databases">
        <authorList>
            <person name="Wagner-Dobler I."/>
            <person name="Ferriera S."/>
            <person name="Johnson J."/>
            <person name="Kravitz S."/>
            <person name="Beeson K."/>
            <person name="Sutton G."/>
            <person name="Rogers Y.-H."/>
            <person name="Friedman R."/>
            <person name="Frazier M."/>
            <person name="Venter J.C."/>
        </authorList>
    </citation>
    <scope>NUCLEOTIDE SEQUENCE [LARGE SCALE GENOMIC DNA]</scope>
    <source>
        <strain evidence="2 3">DFL-43</strain>
    </source>
</reference>
<feature type="region of interest" description="Disordered" evidence="1">
    <location>
        <begin position="573"/>
        <end position="635"/>
    </location>
</feature>
<reference evidence="2 3" key="2">
    <citation type="submission" date="2012-06" db="EMBL/GenBank/DDBJ databases">
        <authorList>
            <person name="Fiebig A."/>
        </authorList>
    </citation>
    <scope>NUCLEOTIDE SEQUENCE [LARGE SCALE GENOMIC DNA]</scope>
    <source>
        <strain evidence="2 3">DFL-43</strain>
    </source>
</reference>
<proteinExistence type="predicted"/>
<name>A9D7H5_HOEPD</name>
<dbReference type="OrthoDB" id="9991402at2"/>
<comment type="caution">
    <text evidence="2">The sequence shown here is derived from an EMBL/GenBank/DDBJ whole genome shotgun (WGS) entry which is preliminary data.</text>
</comment>
<evidence type="ECO:0000313" key="2">
    <source>
        <dbReference type="EMBL" id="EDQ33079.1"/>
    </source>
</evidence>
<feature type="region of interest" description="Disordered" evidence="1">
    <location>
        <begin position="317"/>
        <end position="526"/>
    </location>
</feature>
<feature type="compositionally biased region" description="Low complexity" evidence="1">
    <location>
        <begin position="394"/>
        <end position="404"/>
    </location>
</feature>
<feature type="compositionally biased region" description="Low complexity" evidence="1">
    <location>
        <begin position="343"/>
        <end position="366"/>
    </location>
</feature>
<evidence type="ECO:0000256" key="1">
    <source>
        <dbReference type="SAM" id="MobiDB-lite"/>
    </source>
</evidence>
<feature type="compositionally biased region" description="Pro residues" evidence="1">
    <location>
        <begin position="479"/>
        <end position="488"/>
    </location>
</feature>
<protein>
    <submittedName>
        <fullName evidence="2">Uncharacterized protein</fullName>
    </submittedName>
</protein>
<feature type="compositionally biased region" description="Low complexity" evidence="1">
    <location>
        <begin position="837"/>
        <end position="851"/>
    </location>
</feature>
<feature type="region of interest" description="Disordered" evidence="1">
    <location>
        <begin position="224"/>
        <end position="287"/>
    </location>
</feature>
<feature type="region of interest" description="Disordered" evidence="1">
    <location>
        <begin position="69"/>
        <end position="177"/>
    </location>
</feature>
<dbReference type="HOGENOM" id="CLU_331708_0_0_5"/>
<feature type="compositionally biased region" description="Polar residues" evidence="1">
    <location>
        <begin position="158"/>
        <end position="169"/>
    </location>
</feature>
<feature type="compositionally biased region" description="Polar residues" evidence="1">
    <location>
        <begin position="611"/>
        <end position="627"/>
    </location>
</feature>
<feature type="compositionally biased region" description="Polar residues" evidence="1">
    <location>
        <begin position="77"/>
        <end position="90"/>
    </location>
</feature>
<evidence type="ECO:0000313" key="3">
    <source>
        <dbReference type="Proteomes" id="UP000004291"/>
    </source>
</evidence>
<feature type="compositionally biased region" description="Pro residues" evidence="1">
    <location>
        <begin position="852"/>
        <end position="863"/>
    </location>
</feature>
<dbReference type="RefSeq" id="WP_007199036.1">
    <property type="nucleotide sequence ID" value="NZ_CM002917.1"/>
</dbReference>
<keyword evidence="3" id="KW-1185">Reference proteome</keyword>
<feature type="region of interest" description="Disordered" evidence="1">
    <location>
        <begin position="822"/>
        <end position="863"/>
    </location>
</feature>
<sequence length="863" mass="89628">MIAQSKVQTSLVVSYKNIMLGTVCSALLAGGTVLPAHSFPVAGLDLKQTIQKADRYIHNVNMTAAERARLRDRAKNGGSSSTWSPGSRPNNIDRDNGGFGGDAQGNRGQNQRPGDDGYGAVPSQADRGNGTVNDGGYGAVPSGGGYGSIPSGNGYDAPSNNQGGFQTGNDGRPAVNNPYDTVPQIGPTGNGGYAIAPPPANGGNPYGVAPPPAQNAGSGYDLLPPPAGNDGGGYGNAPSPLNPYGAAPPPAQNAGSGYDLLPPPTGNDGGSYGDVPSPLNPYGAAPPERVNNNAYDLAPAPALPANYGLGPQQNAQNPYGVLPLAPPVPPRPAQLGQGDNYQPLPANAQNGNPLPLPLNLPDNGQNARPIDTATLPPPPVPPRPAQLGQGDNYQALPANAQNGNPLPPPLNLPDNGQNARPIDTATLPPPPVPPRPAQLGLGDNYQALPANAQNGNPLPPPLNLPDNGQNVRPIDTATLPPPPVPPRPAQFGQDGSYQPLPDNPQIGQADYGQPALTPQNANGAPLPLPITGLNGQGDPYQALPAGAQIAGQPAVPPGVRPVYGQQPQYQRPLLQNDPNYQDARLNAGNPYQPVDTGAPQYRQPGIEIGQYGQNPYQTLPLNPNAAQPNVPPGVTPVYGQQPQYQRPLLQNDPNYQDARLNAGDPYQPVDTGAPQYRQPGIEIGQYGQNPYQTLPLNPNAAQPNVPPGVTPVYGQQPQYQRPLLQNDPNYQDAQLNAGNPYQPVDTGAPQYRQPGIEIGQYGANPYGALNLLPAPLQDGQYDRVQGFDLRDRNDAGNGLNGYENVDAALPLGQSSYEPVPVRVNGLNGNPLPPPLNLPAAGQALGQPIDPAQLPPPPPALVQN</sequence>
<feature type="compositionally biased region" description="Low complexity" evidence="1">
    <location>
        <begin position="446"/>
        <end position="456"/>
    </location>
</feature>
<dbReference type="Proteomes" id="UP000004291">
    <property type="component" value="Chromosome"/>
</dbReference>
<dbReference type="AlphaFoldDB" id="A9D7H5"/>
<feature type="compositionally biased region" description="Pro residues" evidence="1">
    <location>
        <begin position="375"/>
        <end position="384"/>
    </location>
</feature>
<accession>A9D7H5</accession>